<dbReference type="InterPro" id="IPR050809">
    <property type="entry name" value="UgpAE/MalFG_permease"/>
</dbReference>
<feature type="transmembrane region" description="Helical" evidence="7">
    <location>
        <begin position="129"/>
        <end position="149"/>
    </location>
</feature>
<evidence type="ECO:0000313" key="10">
    <source>
        <dbReference type="EMBL" id="MBC8611567.1"/>
    </source>
</evidence>
<keyword evidence="4 7" id="KW-0812">Transmembrane</keyword>
<evidence type="ECO:0000256" key="8">
    <source>
        <dbReference type="SAM" id="MobiDB-lite"/>
    </source>
</evidence>
<gene>
    <name evidence="10" type="ORF">H8702_10710</name>
</gene>
<proteinExistence type="inferred from homology"/>
<keyword evidence="3" id="KW-1003">Cell membrane</keyword>
<feature type="transmembrane region" description="Helical" evidence="7">
    <location>
        <begin position="190"/>
        <end position="211"/>
    </location>
</feature>
<dbReference type="CDD" id="cd06261">
    <property type="entry name" value="TM_PBP2"/>
    <property type="match status" value="1"/>
</dbReference>
<reference evidence="10" key="1">
    <citation type="submission" date="2020-08" db="EMBL/GenBank/DDBJ databases">
        <title>Genome public.</title>
        <authorList>
            <person name="Liu C."/>
            <person name="Sun Q."/>
        </authorList>
    </citation>
    <scope>NUCLEOTIDE SEQUENCE</scope>
    <source>
        <strain evidence="10">NSJ-15</strain>
    </source>
</reference>
<comment type="subcellular location">
    <subcellularLocation>
        <location evidence="1 7">Cell membrane</location>
        <topology evidence="1 7">Multi-pass membrane protein</topology>
    </subcellularLocation>
</comment>
<evidence type="ECO:0000256" key="2">
    <source>
        <dbReference type="ARBA" id="ARBA00022448"/>
    </source>
</evidence>
<evidence type="ECO:0000256" key="6">
    <source>
        <dbReference type="ARBA" id="ARBA00023136"/>
    </source>
</evidence>
<dbReference type="GO" id="GO:0005886">
    <property type="term" value="C:plasma membrane"/>
    <property type="evidence" value="ECO:0007669"/>
    <property type="project" value="UniProtKB-SubCell"/>
</dbReference>
<accession>A0A8J6PGI4</accession>
<dbReference type="EMBL" id="JACRTL010000006">
    <property type="protein sequence ID" value="MBC8611567.1"/>
    <property type="molecule type" value="Genomic_DNA"/>
</dbReference>
<protein>
    <submittedName>
        <fullName evidence="10">Sugar ABC transporter permease</fullName>
    </submittedName>
</protein>
<dbReference type="Proteomes" id="UP000632659">
    <property type="component" value="Unassembled WGS sequence"/>
</dbReference>
<dbReference type="PANTHER" id="PTHR43227:SF11">
    <property type="entry name" value="BLL4140 PROTEIN"/>
    <property type="match status" value="1"/>
</dbReference>
<dbReference type="AlphaFoldDB" id="A0A8J6PGI4"/>
<feature type="transmembrane region" description="Helical" evidence="7">
    <location>
        <begin position="283"/>
        <end position="308"/>
    </location>
</feature>
<evidence type="ECO:0000313" key="11">
    <source>
        <dbReference type="Proteomes" id="UP000632659"/>
    </source>
</evidence>
<feature type="transmembrane region" description="Helical" evidence="7">
    <location>
        <begin position="223"/>
        <end position="241"/>
    </location>
</feature>
<dbReference type="SUPFAM" id="SSF161098">
    <property type="entry name" value="MetI-like"/>
    <property type="match status" value="1"/>
</dbReference>
<keyword evidence="11" id="KW-1185">Reference proteome</keyword>
<keyword evidence="6 7" id="KW-0472">Membrane</keyword>
<organism evidence="10 11">
    <name type="scientific">Massiliimalia timonensis</name>
    <dbReference type="NCBI Taxonomy" id="1987501"/>
    <lineage>
        <taxon>Bacteria</taxon>
        <taxon>Bacillati</taxon>
        <taxon>Bacillota</taxon>
        <taxon>Clostridia</taxon>
        <taxon>Eubacteriales</taxon>
        <taxon>Oscillospiraceae</taxon>
        <taxon>Massiliimalia</taxon>
    </lineage>
</organism>
<feature type="region of interest" description="Disordered" evidence="8">
    <location>
        <begin position="1"/>
        <end position="20"/>
    </location>
</feature>
<dbReference type="InterPro" id="IPR000515">
    <property type="entry name" value="MetI-like"/>
</dbReference>
<dbReference type="Gene3D" id="1.10.3720.10">
    <property type="entry name" value="MetI-like"/>
    <property type="match status" value="1"/>
</dbReference>
<evidence type="ECO:0000256" key="7">
    <source>
        <dbReference type="RuleBase" id="RU363032"/>
    </source>
</evidence>
<dbReference type="Pfam" id="PF00528">
    <property type="entry name" value="BPD_transp_1"/>
    <property type="match status" value="1"/>
</dbReference>
<dbReference type="PROSITE" id="PS50928">
    <property type="entry name" value="ABC_TM1"/>
    <property type="match status" value="1"/>
</dbReference>
<sequence>MVNAAKRSKRKDKQHQKGSLLRSMAKHRNYYIMLIPGLLAVTIFLYLPILGNFIAFKDYKIFMGPFESPWCGFDNFIRLFEADQFAQIFKNTLIIGLYKLIFGFPIPILLALLLNEVQCQPFKKTVQTVVYLPHFISWVVIASLATTLLSPNDGFLNAVIQSLGGDPIFFMGDSNYFRGVLVISDIWKEMGWSAIVYLAALSGIPTDMYEAATIDGASKFQKLIYITLPSLIPTIVIMLLLRVGSIVNVGFEQVFTMYSQPVYDVADIIDTYVYRVGIIDVQYGFATAAGLFKSVIACFMVVFCNWLAKRAGQESLF</sequence>
<evidence type="ECO:0000256" key="5">
    <source>
        <dbReference type="ARBA" id="ARBA00022989"/>
    </source>
</evidence>
<feature type="transmembrane region" description="Helical" evidence="7">
    <location>
        <begin position="97"/>
        <end position="117"/>
    </location>
</feature>
<evidence type="ECO:0000259" key="9">
    <source>
        <dbReference type="PROSITE" id="PS50928"/>
    </source>
</evidence>
<feature type="domain" description="ABC transmembrane type-1" evidence="9">
    <location>
        <begin position="89"/>
        <end position="304"/>
    </location>
</feature>
<feature type="transmembrane region" description="Helical" evidence="7">
    <location>
        <begin position="30"/>
        <end position="56"/>
    </location>
</feature>
<feature type="compositionally biased region" description="Basic residues" evidence="8">
    <location>
        <begin position="1"/>
        <end position="16"/>
    </location>
</feature>
<name>A0A8J6PGI4_9FIRM</name>
<comment type="similarity">
    <text evidence="7">Belongs to the binding-protein-dependent transport system permease family.</text>
</comment>
<evidence type="ECO:0000256" key="4">
    <source>
        <dbReference type="ARBA" id="ARBA00022692"/>
    </source>
</evidence>
<dbReference type="GO" id="GO:0055085">
    <property type="term" value="P:transmembrane transport"/>
    <property type="evidence" value="ECO:0007669"/>
    <property type="project" value="InterPro"/>
</dbReference>
<evidence type="ECO:0000256" key="3">
    <source>
        <dbReference type="ARBA" id="ARBA00022475"/>
    </source>
</evidence>
<dbReference type="InterPro" id="IPR035906">
    <property type="entry name" value="MetI-like_sf"/>
</dbReference>
<dbReference type="PANTHER" id="PTHR43227">
    <property type="entry name" value="BLL4140 PROTEIN"/>
    <property type="match status" value="1"/>
</dbReference>
<comment type="caution">
    <text evidence="10">The sequence shown here is derived from an EMBL/GenBank/DDBJ whole genome shotgun (WGS) entry which is preliminary data.</text>
</comment>
<keyword evidence="5 7" id="KW-1133">Transmembrane helix</keyword>
<keyword evidence="2 7" id="KW-0813">Transport</keyword>
<evidence type="ECO:0000256" key="1">
    <source>
        <dbReference type="ARBA" id="ARBA00004651"/>
    </source>
</evidence>